<protein>
    <submittedName>
        <fullName evidence="1">Uncharacterized protein</fullName>
    </submittedName>
</protein>
<dbReference type="PROSITE" id="PS50896">
    <property type="entry name" value="LISH"/>
    <property type="match status" value="1"/>
</dbReference>
<evidence type="ECO:0000313" key="2">
    <source>
        <dbReference type="Proteomes" id="UP001362899"/>
    </source>
</evidence>
<dbReference type="AlphaFoldDB" id="A0AAV5RJ07"/>
<gene>
    <name evidence="1" type="ORF">DASB73_019650</name>
</gene>
<accession>A0AAV5RJ07</accession>
<keyword evidence="2" id="KW-1185">Reference proteome</keyword>
<reference evidence="1 2" key="1">
    <citation type="journal article" date="2023" name="Elife">
        <title>Identification of key yeast species and microbe-microbe interactions impacting larval growth of Drosophila in the wild.</title>
        <authorList>
            <person name="Mure A."/>
            <person name="Sugiura Y."/>
            <person name="Maeda R."/>
            <person name="Honda K."/>
            <person name="Sakurai N."/>
            <person name="Takahashi Y."/>
            <person name="Watada M."/>
            <person name="Katoh T."/>
            <person name="Gotoh A."/>
            <person name="Gotoh Y."/>
            <person name="Taniguchi I."/>
            <person name="Nakamura K."/>
            <person name="Hayashi T."/>
            <person name="Katayama T."/>
            <person name="Uemura T."/>
            <person name="Hattori Y."/>
        </authorList>
    </citation>
    <scope>NUCLEOTIDE SEQUENCE [LARGE SCALE GENOMIC DNA]</scope>
    <source>
        <strain evidence="1 2">SB-73</strain>
    </source>
</reference>
<dbReference type="Proteomes" id="UP001362899">
    <property type="component" value="Unassembled WGS sequence"/>
</dbReference>
<organism evidence="1 2">
    <name type="scientific">Starmerella bacillaris</name>
    <name type="common">Yeast</name>
    <name type="synonym">Candida zemplinina</name>
    <dbReference type="NCBI Taxonomy" id="1247836"/>
    <lineage>
        <taxon>Eukaryota</taxon>
        <taxon>Fungi</taxon>
        <taxon>Dikarya</taxon>
        <taxon>Ascomycota</taxon>
        <taxon>Saccharomycotina</taxon>
        <taxon>Dipodascomycetes</taxon>
        <taxon>Dipodascales</taxon>
        <taxon>Trichomonascaceae</taxon>
        <taxon>Starmerella</taxon>
    </lineage>
</organism>
<sequence>MVVQLAGAENHFKLRECGLQCFDSAINNIKTLQDINRNGVDWNSKKAKVHLDRLSDSVSKVQQLVISEESMANRQHDIGLLRKDTFTYCYKLNPCIDEDRLLQYIAEYLLSNGFPHTYNSFLNTVHLEPECESFTSVGSNKFRELLVCEPESSILVQTDREIVQTLLQCRFKQLVGTDVDKGIAMLRQWFSANLLDDRTVKNCMKFLLDTNNSHTELNEDFGSIQELNRKFWASQNPKRQGLCALDKFSIALAHLLKEMPRKDDDISNAMRVANVHLDVTLNLPRILQYHYFFNCPITRMSYSTNIFVLKCGHLISAEGLDGYVLGKCPFCSRHLEDNPRIIHFYKL</sequence>
<name>A0AAV5RJ07_STABA</name>
<proteinExistence type="predicted"/>
<comment type="caution">
    <text evidence="1">The sequence shown here is derived from an EMBL/GenBank/DDBJ whole genome shotgun (WGS) entry which is preliminary data.</text>
</comment>
<dbReference type="InterPro" id="IPR006594">
    <property type="entry name" value="LisH"/>
</dbReference>
<evidence type="ECO:0000313" key="1">
    <source>
        <dbReference type="EMBL" id="GMM51007.1"/>
    </source>
</evidence>
<dbReference type="EMBL" id="BTGC01000003">
    <property type="protein sequence ID" value="GMM51007.1"/>
    <property type="molecule type" value="Genomic_DNA"/>
</dbReference>